<dbReference type="EMBL" id="CP012502">
    <property type="protein sequence ID" value="AOM83358.1"/>
    <property type="molecule type" value="Genomic_DNA"/>
</dbReference>
<organism evidence="1 2">
    <name type="scientific">Salisediminibacterium beveridgei</name>
    <dbReference type="NCBI Taxonomy" id="632773"/>
    <lineage>
        <taxon>Bacteria</taxon>
        <taxon>Bacillati</taxon>
        <taxon>Bacillota</taxon>
        <taxon>Bacilli</taxon>
        <taxon>Bacillales</taxon>
        <taxon>Bacillaceae</taxon>
        <taxon>Salisediminibacterium</taxon>
    </lineage>
</organism>
<dbReference type="InterPro" id="IPR036509">
    <property type="entry name" value="Met_Sox_Rdtase_MsrA_sf"/>
</dbReference>
<keyword evidence="2" id="KW-1185">Reference proteome</keyword>
<gene>
    <name evidence="1" type="primary">msrA-3</name>
    <name evidence="1" type="ORF">BBEV_1998</name>
</gene>
<reference evidence="1 2" key="1">
    <citation type="submission" date="2015-08" db="EMBL/GenBank/DDBJ databases">
        <title>The complete genome sequence of Bacillus beveridgei MLTeJB.</title>
        <authorList>
            <person name="Hanson T.E."/>
            <person name="Mesa C."/>
            <person name="Basesman S.M."/>
            <person name="Oremland R.S."/>
        </authorList>
    </citation>
    <scope>NUCLEOTIDE SEQUENCE [LARGE SCALE GENOMIC DNA]</scope>
    <source>
        <strain evidence="1 2">MLTeJB</strain>
    </source>
</reference>
<dbReference type="AlphaFoldDB" id="A0A1D7QWK9"/>
<dbReference type="Proteomes" id="UP000094463">
    <property type="component" value="Chromosome"/>
</dbReference>
<accession>A0A1D7QWK9</accession>
<evidence type="ECO:0000313" key="1">
    <source>
        <dbReference type="EMBL" id="AOM83358.1"/>
    </source>
</evidence>
<evidence type="ECO:0000313" key="2">
    <source>
        <dbReference type="Proteomes" id="UP000094463"/>
    </source>
</evidence>
<protein>
    <submittedName>
        <fullName evidence="1">Peptide methionine sulfoxide reductase MsrA</fullName>
    </submittedName>
</protein>
<proteinExistence type="predicted"/>
<sequence length="98" mass="11458">MESENRIIETIIIQSGRFTPAENWHQKYFLRQASRSWNELVDYFGDEAALLRSTIAAKLNALVKGYLTKAEVIHMIKEDDLFSSEREELLALVTRLKW</sequence>
<name>A0A1D7QWK9_9BACI</name>
<dbReference type="KEGG" id="bbev:BBEV_1998"/>
<dbReference type="Gene3D" id="3.30.1060.10">
    <property type="entry name" value="Peptide methionine sulphoxide reductase MsrA"/>
    <property type="match status" value="1"/>
</dbReference>
<dbReference type="GO" id="GO:0008113">
    <property type="term" value="F:peptide-methionine (S)-S-oxide reductase activity"/>
    <property type="evidence" value="ECO:0007669"/>
    <property type="project" value="InterPro"/>
</dbReference>